<evidence type="ECO:0000313" key="4">
    <source>
        <dbReference type="EMBL" id="QDU66273.1"/>
    </source>
</evidence>
<dbReference type="RefSeq" id="WP_145063702.1">
    <property type="nucleotide sequence ID" value="NZ_CP036287.1"/>
</dbReference>
<keyword evidence="2" id="KW-0812">Transmembrane</keyword>
<evidence type="ECO:0000256" key="3">
    <source>
        <dbReference type="SAM" id="SignalP"/>
    </source>
</evidence>
<dbReference type="InterPro" id="IPR003782">
    <property type="entry name" value="SCO1/SenC"/>
</dbReference>
<keyword evidence="5" id="KW-1185">Reference proteome</keyword>
<feature type="signal peptide" evidence="3">
    <location>
        <begin position="1"/>
        <end position="28"/>
    </location>
</feature>
<dbReference type="AlphaFoldDB" id="A0A518BH70"/>
<dbReference type="Proteomes" id="UP000316921">
    <property type="component" value="Chromosome"/>
</dbReference>
<evidence type="ECO:0000313" key="5">
    <source>
        <dbReference type="Proteomes" id="UP000316921"/>
    </source>
</evidence>
<comment type="similarity">
    <text evidence="1">Belongs to the SCO1/2 family.</text>
</comment>
<proteinExistence type="inferred from homology"/>
<keyword evidence="2" id="KW-0472">Membrane</keyword>
<dbReference type="EMBL" id="CP036287">
    <property type="protein sequence ID" value="QDU66273.1"/>
    <property type="molecule type" value="Genomic_DNA"/>
</dbReference>
<dbReference type="SUPFAM" id="SSF52833">
    <property type="entry name" value="Thioredoxin-like"/>
    <property type="match status" value="1"/>
</dbReference>
<dbReference type="PANTHER" id="PTHR12151">
    <property type="entry name" value="ELECTRON TRANSPORT PROTIN SCO1/SENC FAMILY MEMBER"/>
    <property type="match status" value="1"/>
</dbReference>
<name>A0A518BH70_9BACT</name>
<dbReference type="Pfam" id="PF02630">
    <property type="entry name" value="SCO1-SenC"/>
    <property type="match status" value="1"/>
</dbReference>
<dbReference type="PANTHER" id="PTHR12151:SF8">
    <property type="entry name" value="THIOREDOXIN DOMAIN-CONTAINING PROTEIN"/>
    <property type="match status" value="1"/>
</dbReference>
<dbReference type="CDD" id="cd02968">
    <property type="entry name" value="SCO"/>
    <property type="match status" value="1"/>
</dbReference>
<feature type="chain" id="PRO_5021978140" description="SCO family protein" evidence="3">
    <location>
        <begin position="29"/>
        <end position="303"/>
    </location>
</feature>
<evidence type="ECO:0008006" key="6">
    <source>
        <dbReference type="Google" id="ProtNLM"/>
    </source>
</evidence>
<evidence type="ECO:0000256" key="1">
    <source>
        <dbReference type="ARBA" id="ARBA00010996"/>
    </source>
</evidence>
<keyword evidence="2" id="KW-1133">Transmembrane helix</keyword>
<dbReference type="InterPro" id="IPR036249">
    <property type="entry name" value="Thioredoxin-like_sf"/>
</dbReference>
<protein>
    <recommendedName>
        <fullName evidence="6">SCO family protein</fullName>
    </recommendedName>
</protein>
<reference evidence="4 5" key="1">
    <citation type="submission" date="2019-02" db="EMBL/GenBank/DDBJ databases">
        <title>Deep-cultivation of Planctomycetes and their phenomic and genomic characterization uncovers novel biology.</title>
        <authorList>
            <person name="Wiegand S."/>
            <person name="Jogler M."/>
            <person name="Boedeker C."/>
            <person name="Pinto D."/>
            <person name="Vollmers J."/>
            <person name="Rivas-Marin E."/>
            <person name="Kohn T."/>
            <person name="Peeters S.H."/>
            <person name="Heuer A."/>
            <person name="Rast P."/>
            <person name="Oberbeckmann S."/>
            <person name="Bunk B."/>
            <person name="Jeske O."/>
            <person name="Meyerdierks A."/>
            <person name="Storesund J.E."/>
            <person name="Kallscheuer N."/>
            <person name="Luecker S."/>
            <person name="Lage O.M."/>
            <person name="Pohl T."/>
            <person name="Merkel B.J."/>
            <person name="Hornburger P."/>
            <person name="Mueller R.-W."/>
            <person name="Bruemmer F."/>
            <person name="Labrenz M."/>
            <person name="Spormann A.M."/>
            <person name="Op den Camp H."/>
            <person name="Overmann J."/>
            <person name="Amann R."/>
            <person name="Jetten M.S.M."/>
            <person name="Mascher T."/>
            <person name="Medema M.H."/>
            <person name="Devos D.P."/>
            <person name="Kaster A.-K."/>
            <person name="Ovreas L."/>
            <person name="Rohde M."/>
            <person name="Galperin M.Y."/>
            <person name="Jogler C."/>
        </authorList>
    </citation>
    <scope>NUCLEOTIDE SEQUENCE [LARGE SCALE GENOMIC DNA]</scope>
    <source>
        <strain evidence="4 5">Pla133</strain>
    </source>
</reference>
<accession>A0A518BH70</accession>
<keyword evidence="3" id="KW-0732">Signal</keyword>
<feature type="transmembrane region" description="Helical" evidence="2">
    <location>
        <begin position="258"/>
        <end position="278"/>
    </location>
</feature>
<organism evidence="4 5">
    <name type="scientific">Engelhardtia mirabilis</name>
    <dbReference type="NCBI Taxonomy" id="2528011"/>
    <lineage>
        <taxon>Bacteria</taxon>
        <taxon>Pseudomonadati</taxon>
        <taxon>Planctomycetota</taxon>
        <taxon>Planctomycetia</taxon>
        <taxon>Planctomycetia incertae sedis</taxon>
        <taxon>Engelhardtia</taxon>
    </lineage>
</organism>
<gene>
    <name evidence="4" type="ORF">Pla133_13400</name>
</gene>
<dbReference type="KEGG" id="pbap:Pla133_13400"/>
<dbReference type="Gene3D" id="3.40.30.10">
    <property type="entry name" value="Glutaredoxin"/>
    <property type="match status" value="1"/>
</dbReference>
<sequence precursor="true">MNAFTRTRTLLATVALATAVGLSSPAVAYGPVRAVQVNDAVPEDTAGVGVEQRLGEQVPTDVPFTDHLGERVTFGDCFQSGRPVILTLNYSDCPMLCGMQLDGLIDVLNQLGWVVGEDFDVVTVSIDENELFTKAAATREHYLNRYVHRAEMPDGDGGWHFLVGQQSSIDAVAQAVGFGYRFVPSTGEFAHEAAIMLLTPEAVVSRYLFGVSFEEPTLRLSLVEASDGKLGGIAERITMMCFVYDPTSGSYVAEALSVMKLGGLVTVVVLGGFLLIFWRKELIGVLGSRRSGPRTEKTLEGVS</sequence>
<evidence type="ECO:0000256" key="2">
    <source>
        <dbReference type="SAM" id="Phobius"/>
    </source>
</evidence>